<dbReference type="Gene3D" id="3.30.450.20">
    <property type="entry name" value="PAS domain"/>
    <property type="match status" value="1"/>
</dbReference>
<dbReference type="RefSeq" id="WP_070972571.1">
    <property type="nucleotide sequence ID" value="NZ_CP017715.1"/>
</dbReference>
<dbReference type="CDD" id="cd00130">
    <property type="entry name" value="PAS"/>
    <property type="match status" value="1"/>
</dbReference>
<dbReference type="PANTHER" id="PTHR33121">
    <property type="entry name" value="CYCLIC DI-GMP PHOSPHODIESTERASE PDEF"/>
    <property type="match status" value="1"/>
</dbReference>
<dbReference type="SUPFAM" id="SSF55785">
    <property type="entry name" value="PYP-like sensor domain (PAS domain)"/>
    <property type="match status" value="1"/>
</dbReference>
<dbReference type="Gene3D" id="3.30.70.270">
    <property type="match status" value="1"/>
</dbReference>
<dbReference type="SMART" id="SM00091">
    <property type="entry name" value="PAS"/>
    <property type="match status" value="1"/>
</dbReference>
<feature type="domain" description="GGDEF" evidence="4">
    <location>
        <begin position="553"/>
        <end position="683"/>
    </location>
</feature>
<dbReference type="Pfam" id="PF08495">
    <property type="entry name" value="FIST"/>
    <property type="match status" value="1"/>
</dbReference>
<dbReference type="PROSITE" id="PS50883">
    <property type="entry name" value="EAL"/>
    <property type="match status" value="1"/>
</dbReference>
<reference evidence="5 6" key="1">
    <citation type="submission" date="2016-10" db="EMBL/GenBank/DDBJ databases">
        <title>Marinobacter salinus sp. nov., a moderately halophilic bacterium isolated from a tidal flat environment.</title>
        <authorList>
            <person name="Park S.-J."/>
        </authorList>
    </citation>
    <scope>NUCLEOTIDE SEQUENCE [LARGE SCALE GENOMIC DNA]</scope>
    <source>
        <strain evidence="5 6">Hb8</strain>
    </source>
</reference>
<dbReference type="SMART" id="SM00897">
    <property type="entry name" value="FIST"/>
    <property type="match status" value="1"/>
</dbReference>
<dbReference type="Pfam" id="PF00563">
    <property type="entry name" value="EAL"/>
    <property type="match status" value="1"/>
</dbReference>
<dbReference type="CDD" id="cd01949">
    <property type="entry name" value="GGDEF"/>
    <property type="match status" value="1"/>
</dbReference>
<evidence type="ECO:0000313" key="6">
    <source>
        <dbReference type="Proteomes" id="UP000177445"/>
    </source>
</evidence>
<dbReference type="InterPro" id="IPR050706">
    <property type="entry name" value="Cyclic-di-GMP_PDE-like"/>
</dbReference>
<dbReference type="InterPro" id="IPR043128">
    <property type="entry name" value="Rev_trsase/Diguanyl_cyclase"/>
</dbReference>
<proteinExistence type="predicted"/>
<dbReference type="PROSITE" id="PS50113">
    <property type="entry name" value="PAC"/>
    <property type="match status" value="1"/>
</dbReference>
<evidence type="ECO:0000259" key="4">
    <source>
        <dbReference type="PROSITE" id="PS50887"/>
    </source>
</evidence>
<dbReference type="OrthoDB" id="5894408at2"/>
<dbReference type="PROSITE" id="PS50112">
    <property type="entry name" value="PAS"/>
    <property type="match status" value="1"/>
</dbReference>
<dbReference type="InterPro" id="IPR029787">
    <property type="entry name" value="Nucleotide_cyclase"/>
</dbReference>
<dbReference type="InterPro" id="IPR000700">
    <property type="entry name" value="PAS-assoc_C"/>
</dbReference>
<feature type="domain" description="EAL" evidence="3">
    <location>
        <begin position="691"/>
        <end position="932"/>
    </location>
</feature>
<dbReference type="SUPFAM" id="SSF55073">
    <property type="entry name" value="Nucleotide cyclase"/>
    <property type="match status" value="1"/>
</dbReference>
<dbReference type="Gene3D" id="3.20.20.450">
    <property type="entry name" value="EAL domain"/>
    <property type="match status" value="1"/>
</dbReference>
<sequence>MKIYNHLFESDDSLTAFITERALSSMNGLLQVFSGDLDEGRLSRLLASLPRLVPGFRVIGASTNGEICEGQDLQNEVLLSFSAFDDTRVELVYSPESSYLAGQQLGEAYHETDVRLAIAFGNGLVANPEEFIKGFTGSAPDICLAGGNAGDNNRFERTFVIIDGHIHYSGMVLALLRSDVLQVHNSYVLDWAPIGIQMEVTRATGNVLYELNHKPVTEVYKYYLGDEVARDIPLTLMEFPLIKMAGKQLIARSPVGEAEDGGLIFAGSFEEGELVQFGVADVGTITNSVKRTLEAFSGRHPIEGVYTYSCTARRSFLQSVIKAEVGAISTMGPNAGFFTYGEYFYSAQASHLLNITTTLVTLSEHNEVQRNVASNQEITIPQVSTLRSLTHLAQTTARELNLSMQFLEQYKHALDKTAIVTKTDVGGKITYVNRLFESISGYSAEEVIGKSHSMLRHPDMPSRVFRDLWQTILKKKVWQGTIKNRKKNGGYYYVDTTIVPIIDQNGDILEFISIRNNITDIILNQELLTQQRTDKLTGLRSRARLIEDLTNKQPSQLALMDVRNFKSFNDYYGITIGDRILIELAAELERCCHDQGIIVYRLYGANFALMPVSDIEFSEFKIILEGLARELQANPISVNNEHFDIEFFFGVGRGSKNLLTFAETALQRVKQENTPNSVFELSEQDFDHTENFYWLNEIKEALRDGRMVSHYQPIVSVSGDSGSAKHESLLRMIGRDGEVISPFRFLGLAKKSKYYPEITRKVVADAFSLASSRNFTVSVNLSAEDIENTSTSEFILGQLAEHGGSNLIFEITETESIQDYSRVKRFVESIRSFNAQIAIDDFGSGYSNFSYLIELQPEYVKIDGSIISRILSDEKSRLITESIVDIAHKIGSKVIAEFVSSEDIAQVLRAINVDYFQGFHFGKPGPLAYQER</sequence>
<dbReference type="InterPro" id="IPR013655">
    <property type="entry name" value="PAS_fold_3"/>
</dbReference>
<dbReference type="InterPro" id="IPR001610">
    <property type="entry name" value="PAC"/>
</dbReference>
<dbReference type="GO" id="GO:0071111">
    <property type="term" value="F:cyclic-guanylate-specific phosphodiesterase activity"/>
    <property type="evidence" value="ECO:0007669"/>
    <property type="project" value="InterPro"/>
</dbReference>
<dbReference type="Pfam" id="PF08447">
    <property type="entry name" value="PAS_3"/>
    <property type="match status" value="1"/>
</dbReference>
<evidence type="ECO:0008006" key="7">
    <source>
        <dbReference type="Google" id="ProtNLM"/>
    </source>
</evidence>
<dbReference type="SMART" id="SM00086">
    <property type="entry name" value="PAC"/>
    <property type="match status" value="1"/>
</dbReference>
<evidence type="ECO:0000313" key="5">
    <source>
        <dbReference type="EMBL" id="AOY89630.1"/>
    </source>
</evidence>
<name>A0A1D9GQF2_9GAMM</name>
<dbReference type="SMART" id="SM00267">
    <property type="entry name" value="GGDEF"/>
    <property type="match status" value="1"/>
</dbReference>
<evidence type="ECO:0000259" key="1">
    <source>
        <dbReference type="PROSITE" id="PS50112"/>
    </source>
</evidence>
<gene>
    <name evidence="5" type="ORF">BKP64_16430</name>
</gene>
<dbReference type="STRING" id="1874317.BKP64_16430"/>
<dbReference type="Pfam" id="PF00990">
    <property type="entry name" value="GGDEF"/>
    <property type="match status" value="1"/>
</dbReference>
<dbReference type="InterPro" id="IPR019494">
    <property type="entry name" value="FIST_C"/>
</dbReference>
<organism evidence="5 6">
    <name type="scientific">Marinobacter salinus</name>
    <dbReference type="NCBI Taxonomy" id="1874317"/>
    <lineage>
        <taxon>Bacteria</taxon>
        <taxon>Pseudomonadati</taxon>
        <taxon>Pseudomonadota</taxon>
        <taxon>Gammaproteobacteria</taxon>
        <taxon>Pseudomonadales</taxon>
        <taxon>Marinobacteraceae</taxon>
        <taxon>Marinobacter</taxon>
    </lineage>
</organism>
<dbReference type="Proteomes" id="UP000177445">
    <property type="component" value="Chromosome"/>
</dbReference>
<dbReference type="InterPro" id="IPR013702">
    <property type="entry name" value="FIST_domain_N"/>
</dbReference>
<dbReference type="PROSITE" id="PS50887">
    <property type="entry name" value="GGDEF"/>
    <property type="match status" value="1"/>
</dbReference>
<dbReference type="SUPFAM" id="SSF141868">
    <property type="entry name" value="EAL domain-like"/>
    <property type="match status" value="1"/>
</dbReference>
<dbReference type="InterPro" id="IPR035919">
    <property type="entry name" value="EAL_sf"/>
</dbReference>
<dbReference type="KEGG" id="msq:BKP64_16430"/>
<accession>A0A1D9GQF2</accession>
<dbReference type="Pfam" id="PF10442">
    <property type="entry name" value="FIST_C"/>
    <property type="match status" value="1"/>
</dbReference>
<evidence type="ECO:0000259" key="3">
    <source>
        <dbReference type="PROSITE" id="PS50883"/>
    </source>
</evidence>
<dbReference type="InterPro" id="IPR001633">
    <property type="entry name" value="EAL_dom"/>
</dbReference>
<dbReference type="PANTHER" id="PTHR33121:SF70">
    <property type="entry name" value="SIGNALING PROTEIN YKOW"/>
    <property type="match status" value="1"/>
</dbReference>
<feature type="domain" description="PAS" evidence="1">
    <location>
        <begin position="424"/>
        <end position="475"/>
    </location>
</feature>
<dbReference type="InterPro" id="IPR000014">
    <property type="entry name" value="PAS"/>
</dbReference>
<dbReference type="SMART" id="SM01204">
    <property type="entry name" value="FIST_C"/>
    <property type="match status" value="1"/>
</dbReference>
<evidence type="ECO:0000259" key="2">
    <source>
        <dbReference type="PROSITE" id="PS50113"/>
    </source>
</evidence>
<dbReference type="AlphaFoldDB" id="A0A1D9GQF2"/>
<dbReference type="SMART" id="SM00052">
    <property type="entry name" value="EAL"/>
    <property type="match status" value="1"/>
</dbReference>
<feature type="domain" description="PAC" evidence="2">
    <location>
        <begin position="476"/>
        <end position="530"/>
    </location>
</feature>
<dbReference type="CDD" id="cd01948">
    <property type="entry name" value="EAL"/>
    <property type="match status" value="1"/>
</dbReference>
<dbReference type="InterPro" id="IPR035965">
    <property type="entry name" value="PAS-like_dom_sf"/>
</dbReference>
<protein>
    <recommendedName>
        <fullName evidence="7">Diguanylate phosphodiesterase</fullName>
    </recommendedName>
</protein>
<dbReference type="EMBL" id="CP017715">
    <property type="protein sequence ID" value="AOY89630.1"/>
    <property type="molecule type" value="Genomic_DNA"/>
</dbReference>
<dbReference type="NCBIfam" id="TIGR00229">
    <property type="entry name" value="sensory_box"/>
    <property type="match status" value="1"/>
</dbReference>
<keyword evidence="6" id="KW-1185">Reference proteome</keyword>
<dbReference type="InterPro" id="IPR000160">
    <property type="entry name" value="GGDEF_dom"/>
</dbReference>